<name>A0A382S8C3_9ZZZZ</name>
<feature type="non-terminal residue" evidence="1">
    <location>
        <position position="1"/>
    </location>
</feature>
<proteinExistence type="predicted"/>
<dbReference type="Pfam" id="PF13174">
    <property type="entry name" value="TPR_6"/>
    <property type="match status" value="3"/>
</dbReference>
<evidence type="ECO:0000313" key="1">
    <source>
        <dbReference type="EMBL" id="SVD06159.1"/>
    </source>
</evidence>
<sequence length="313" mass="35634">TDNHPKSKLADQALYEWAWAERARKRDKEATALYEKLLADHPKSPLVVKVQSEMAELNLDVGAQEKVIADLTATLETLEDESLKEPIHIQLASAHFKKGDHEIAAEKFERLLVAYSNSKLRASMLFQAGESRLKLKEAVVARDHFAAANKTSGMDEELAETVMMRLGETQAITGQHKEAAKTYRTFLGRFKESKWLRNAQFGLGFALENGDNSKAAIGEYQKLFVDQKKVDLWTVRGRFQTGECYFNMQQYDQAISEFVNVEINFKKYPSWQAKSVLEIGRVLLAQKKREEAVQRFKDVITRYGKEKAAVVAR</sequence>
<protein>
    <submittedName>
        <fullName evidence="1">Uncharacterized protein</fullName>
    </submittedName>
</protein>
<dbReference type="InterPro" id="IPR019734">
    <property type="entry name" value="TPR_rpt"/>
</dbReference>
<feature type="non-terminal residue" evidence="1">
    <location>
        <position position="313"/>
    </location>
</feature>
<dbReference type="InterPro" id="IPR011990">
    <property type="entry name" value="TPR-like_helical_dom_sf"/>
</dbReference>
<accession>A0A382S8C3</accession>
<gene>
    <name evidence="1" type="ORF">METZ01_LOCUS359013</name>
</gene>
<organism evidence="1">
    <name type="scientific">marine metagenome</name>
    <dbReference type="NCBI Taxonomy" id="408172"/>
    <lineage>
        <taxon>unclassified sequences</taxon>
        <taxon>metagenomes</taxon>
        <taxon>ecological metagenomes</taxon>
    </lineage>
</organism>
<dbReference type="EMBL" id="UINC01127199">
    <property type="protein sequence ID" value="SVD06159.1"/>
    <property type="molecule type" value="Genomic_DNA"/>
</dbReference>
<reference evidence="1" key="1">
    <citation type="submission" date="2018-05" db="EMBL/GenBank/DDBJ databases">
        <authorList>
            <person name="Lanie J.A."/>
            <person name="Ng W.-L."/>
            <person name="Kazmierczak K.M."/>
            <person name="Andrzejewski T.M."/>
            <person name="Davidsen T.M."/>
            <person name="Wayne K.J."/>
            <person name="Tettelin H."/>
            <person name="Glass J.I."/>
            <person name="Rusch D."/>
            <person name="Podicherti R."/>
            <person name="Tsui H.-C.T."/>
            <person name="Winkler M.E."/>
        </authorList>
    </citation>
    <scope>NUCLEOTIDE SEQUENCE</scope>
</reference>
<dbReference type="Pfam" id="PF13432">
    <property type="entry name" value="TPR_16"/>
    <property type="match status" value="1"/>
</dbReference>
<dbReference type="SMART" id="SM00028">
    <property type="entry name" value="TPR"/>
    <property type="match status" value="4"/>
</dbReference>
<dbReference type="SUPFAM" id="SSF48452">
    <property type="entry name" value="TPR-like"/>
    <property type="match status" value="1"/>
</dbReference>
<dbReference type="Gene3D" id="1.25.40.10">
    <property type="entry name" value="Tetratricopeptide repeat domain"/>
    <property type="match status" value="3"/>
</dbReference>
<dbReference type="AlphaFoldDB" id="A0A382S8C3"/>